<dbReference type="PROSITE" id="PS00579">
    <property type="entry name" value="RIBOSOMAL_L29"/>
    <property type="match status" value="1"/>
</dbReference>
<dbReference type="GO" id="GO:0022625">
    <property type="term" value="C:cytosolic large ribosomal subunit"/>
    <property type="evidence" value="ECO:0007669"/>
    <property type="project" value="TreeGrafter"/>
</dbReference>
<dbReference type="CDD" id="cd00427">
    <property type="entry name" value="Ribosomal_L29_HIP"/>
    <property type="match status" value="1"/>
</dbReference>
<comment type="caution">
    <text evidence="6">The sequence shown here is derived from an EMBL/GenBank/DDBJ whole genome shotgun (WGS) entry which is preliminary data.</text>
</comment>
<dbReference type="PANTHER" id="PTHR10916">
    <property type="entry name" value="60S RIBOSOMAL PROTEIN L35/50S RIBOSOMAL PROTEIN L29"/>
    <property type="match status" value="1"/>
</dbReference>
<dbReference type="InterPro" id="IPR050063">
    <property type="entry name" value="Ribosomal_protein_uL29"/>
</dbReference>
<evidence type="ECO:0000256" key="3">
    <source>
        <dbReference type="ARBA" id="ARBA00023274"/>
    </source>
</evidence>
<organism evidence="6 7">
    <name type="scientific">Candidatus Nitrobium versatile</name>
    <dbReference type="NCBI Taxonomy" id="2884831"/>
    <lineage>
        <taxon>Bacteria</taxon>
        <taxon>Pseudomonadati</taxon>
        <taxon>Nitrospirota</taxon>
        <taxon>Nitrospiria</taxon>
        <taxon>Nitrospirales</taxon>
        <taxon>Nitrospiraceae</taxon>
        <taxon>Candidatus Nitrobium</taxon>
    </lineage>
</organism>
<dbReference type="NCBIfam" id="TIGR00012">
    <property type="entry name" value="L29"/>
    <property type="match status" value="1"/>
</dbReference>
<dbReference type="PANTHER" id="PTHR10916:SF0">
    <property type="entry name" value="LARGE RIBOSOMAL SUBUNIT PROTEIN UL29C"/>
    <property type="match status" value="1"/>
</dbReference>
<proteinExistence type="inferred from homology"/>
<evidence type="ECO:0000313" key="7">
    <source>
        <dbReference type="Proteomes" id="UP000705867"/>
    </source>
</evidence>
<evidence type="ECO:0000256" key="2">
    <source>
        <dbReference type="ARBA" id="ARBA00022980"/>
    </source>
</evidence>
<dbReference type="InterPro" id="IPR001854">
    <property type="entry name" value="Ribosomal_uL29"/>
</dbReference>
<dbReference type="Gene3D" id="1.10.287.310">
    <property type="match status" value="1"/>
</dbReference>
<dbReference type="GO" id="GO:0006412">
    <property type="term" value="P:translation"/>
    <property type="evidence" value="ECO:0007669"/>
    <property type="project" value="UniProtKB-UniRule"/>
</dbReference>
<dbReference type="SUPFAM" id="SSF46561">
    <property type="entry name" value="Ribosomal protein L29 (L29p)"/>
    <property type="match status" value="1"/>
</dbReference>
<reference evidence="6" key="1">
    <citation type="journal article" date="2021" name="bioRxiv">
        <title>Unraveling nitrogen, sulfur and carbon metabolic pathways and microbial community transcriptional responses to substrate deprivation and toxicity stresses in a bioreactor mimicking anoxic brackish coastal sediment conditions.</title>
        <authorList>
            <person name="Martins P.D."/>
            <person name="Echeveste M.J."/>
            <person name="Arshad A."/>
            <person name="Kurth J."/>
            <person name="Ouboter H."/>
            <person name="Jetten M.S.M."/>
            <person name="Welte C.U."/>
        </authorList>
    </citation>
    <scope>NUCLEOTIDE SEQUENCE</scope>
    <source>
        <strain evidence="6">MAG_39</strain>
    </source>
</reference>
<evidence type="ECO:0000313" key="6">
    <source>
        <dbReference type="EMBL" id="MBZ0158298.1"/>
    </source>
</evidence>
<dbReference type="Pfam" id="PF00831">
    <property type="entry name" value="Ribosomal_L29"/>
    <property type="match status" value="1"/>
</dbReference>
<evidence type="ECO:0000256" key="5">
    <source>
        <dbReference type="HAMAP-Rule" id="MF_00374"/>
    </source>
</evidence>
<evidence type="ECO:0000256" key="1">
    <source>
        <dbReference type="ARBA" id="ARBA00009254"/>
    </source>
</evidence>
<gene>
    <name evidence="5 6" type="primary">rpmC</name>
    <name evidence="6" type="ORF">K8I29_19045</name>
</gene>
<accession>A0A953M3G9</accession>
<dbReference type="GO" id="GO:0003735">
    <property type="term" value="F:structural constituent of ribosome"/>
    <property type="evidence" value="ECO:0007669"/>
    <property type="project" value="InterPro"/>
</dbReference>
<dbReference type="InterPro" id="IPR036049">
    <property type="entry name" value="Ribosomal_uL29_sf"/>
</dbReference>
<dbReference type="FunFam" id="1.10.287.310:FF:000001">
    <property type="entry name" value="50S ribosomal protein L29"/>
    <property type="match status" value="1"/>
</dbReference>
<keyword evidence="2 5" id="KW-0689">Ribosomal protein</keyword>
<reference evidence="6" key="2">
    <citation type="submission" date="2021-08" db="EMBL/GenBank/DDBJ databases">
        <authorList>
            <person name="Dalcin Martins P."/>
        </authorList>
    </citation>
    <scope>NUCLEOTIDE SEQUENCE</scope>
    <source>
        <strain evidence="6">MAG_39</strain>
    </source>
</reference>
<evidence type="ECO:0000256" key="4">
    <source>
        <dbReference type="ARBA" id="ARBA00035204"/>
    </source>
</evidence>
<keyword evidence="3 5" id="KW-0687">Ribonucleoprotein</keyword>
<dbReference type="AlphaFoldDB" id="A0A953M3G9"/>
<dbReference type="EMBL" id="JAIOIV010000148">
    <property type="protein sequence ID" value="MBZ0158298.1"/>
    <property type="molecule type" value="Genomic_DNA"/>
</dbReference>
<dbReference type="Proteomes" id="UP000705867">
    <property type="component" value="Unassembled WGS sequence"/>
</dbReference>
<comment type="similarity">
    <text evidence="1 5">Belongs to the universal ribosomal protein uL29 family.</text>
</comment>
<dbReference type="HAMAP" id="MF_00374">
    <property type="entry name" value="Ribosomal_uL29"/>
    <property type="match status" value="1"/>
</dbReference>
<protein>
    <recommendedName>
        <fullName evidence="4 5">Large ribosomal subunit protein uL29</fullName>
    </recommendedName>
</protein>
<sequence length="67" mass="7841">MKASDFRALSVEELKQKENDLRKELFNLRFQLAKGELQSNSRIRAVRKDIARMLTVMTEKTGSEQKK</sequence>
<dbReference type="InterPro" id="IPR018254">
    <property type="entry name" value="Ribosomal_uL29_CS"/>
</dbReference>
<name>A0A953M3G9_9BACT</name>